<sequence length="199" mass="22748">MAFPSINILKHAMSVYTVEAFLIFEKQFIDGAAYNFKTIESSSHDMSFEVWGIRFARVSHAEDSYEFRHIVNFNKDEGVLECSCKMFTEGVRNKRFKSIVERKCDEVKWRKSKNLSKNNVGSSTAPSQVTLPTFNHLSLVSHGQNRLGEGSFESPSSHPTYYFHSLDSSFVFMLVMMPPVLQQLQSDVIHGNDSHTNKH</sequence>
<dbReference type="OrthoDB" id="2402896at2759"/>
<evidence type="ECO:0000313" key="1">
    <source>
        <dbReference type="EMBL" id="KAJ8431900.1"/>
    </source>
</evidence>
<keyword evidence="2" id="KW-1185">Reference proteome</keyword>
<dbReference type="AlphaFoldDB" id="A0A9Q1JVK6"/>
<reference evidence="1" key="1">
    <citation type="submission" date="2022-04" db="EMBL/GenBank/DDBJ databases">
        <title>Carnegiea gigantea Genome sequencing and assembly v2.</title>
        <authorList>
            <person name="Copetti D."/>
            <person name="Sanderson M.J."/>
            <person name="Burquez A."/>
            <person name="Wojciechowski M.F."/>
        </authorList>
    </citation>
    <scope>NUCLEOTIDE SEQUENCE</scope>
    <source>
        <strain evidence="1">SGP5-SGP5p</strain>
        <tissue evidence="1">Aerial part</tissue>
    </source>
</reference>
<evidence type="ECO:0000313" key="2">
    <source>
        <dbReference type="Proteomes" id="UP001153076"/>
    </source>
</evidence>
<accession>A0A9Q1JVK6</accession>
<comment type="caution">
    <text evidence="1">The sequence shown here is derived from an EMBL/GenBank/DDBJ whole genome shotgun (WGS) entry which is preliminary data.</text>
</comment>
<proteinExistence type="predicted"/>
<dbReference type="EMBL" id="JAKOGI010000656">
    <property type="protein sequence ID" value="KAJ8431900.1"/>
    <property type="molecule type" value="Genomic_DNA"/>
</dbReference>
<organism evidence="1 2">
    <name type="scientific">Carnegiea gigantea</name>
    <dbReference type="NCBI Taxonomy" id="171969"/>
    <lineage>
        <taxon>Eukaryota</taxon>
        <taxon>Viridiplantae</taxon>
        <taxon>Streptophyta</taxon>
        <taxon>Embryophyta</taxon>
        <taxon>Tracheophyta</taxon>
        <taxon>Spermatophyta</taxon>
        <taxon>Magnoliopsida</taxon>
        <taxon>eudicotyledons</taxon>
        <taxon>Gunneridae</taxon>
        <taxon>Pentapetalae</taxon>
        <taxon>Caryophyllales</taxon>
        <taxon>Cactineae</taxon>
        <taxon>Cactaceae</taxon>
        <taxon>Cactoideae</taxon>
        <taxon>Echinocereeae</taxon>
        <taxon>Carnegiea</taxon>
    </lineage>
</organism>
<dbReference type="Proteomes" id="UP001153076">
    <property type="component" value="Unassembled WGS sequence"/>
</dbReference>
<name>A0A9Q1JVK6_9CARY</name>
<protein>
    <submittedName>
        <fullName evidence="1">Uncharacterized protein</fullName>
    </submittedName>
</protein>
<gene>
    <name evidence="1" type="ORF">Cgig2_032331</name>
</gene>